<dbReference type="PANTHER" id="PTHR16875:SF0">
    <property type="entry name" value="SELENOPROTEIN K"/>
    <property type="match status" value="1"/>
</dbReference>
<evidence type="ECO:0000256" key="6">
    <source>
        <dbReference type="SAM" id="MobiDB-lite"/>
    </source>
</evidence>
<dbReference type="InterPro" id="IPR024491">
    <property type="entry name" value="Se_SelK/SelG"/>
</dbReference>
<comment type="subcellular location">
    <subcellularLocation>
        <location evidence="1">Membrane</location>
        <topology evidence="1">Single-pass membrane protein</topology>
    </subcellularLocation>
</comment>
<dbReference type="PANTHER" id="PTHR16875">
    <property type="entry name" value="SELENOPROTEIN K"/>
    <property type="match status" value="1"/>
</dbReference>
<dbReference type="EnsemblMetazoa" id="SMAR015565-RA">
    <property type="protein sequence ID" value="SMAR015565-PA"/>
    <property type="gene ID" value="SMAR015565"/>
</dbReference>
<reference evidence="8" key="2">
    <citation type="submission" date="2015-02" db="UniProtKB">
        <authorList>
            <consortium name="EnsemblMetazoa"/>
        </authorList>
    </citation>
    <scope>IDENTIFICATION</scope>
</reference>
<evidence type="ECO:0000256" key="4">
    <source>
        <dbReference type="ARBA" id="ARBA00022989"/>
    </source>
</evidence>
<dbReference type="AlphaFoldDB" id="T1JNY6"/>
<dbReference type="GO" id="GO:0006816">
    <property type="term" value="P:calcium ion transport"/>
    <property type="evidence" value="ECO:0007669"/>
    <property type="project" value="TreeGrafter"/>
</dbReference>
<keyword evidence="5 7" id="KW-0472">Membrane</keyword>
<proteinExistence type="predicted"/>
<sequence>MVYISEAGNVLENRSPWRLTIIPDFFWGICEFISLFFRTLIQPDLTKHGLQSSVGSGGNRRPPPPPGRRFGGFGSGFSSNYRIILRILNTVRLLLLRWAVDEEDKRLMCNFTSDINKKK</sequence>
<organism evidence="8 9">
    <name type="scientific">Strigamia maritima</name>
    <name type="common">European centipede</name>
    <name type="synonym">Geophilus maritimus</name>
    <dbReference type="NCBI Taxonomy" id="126957"/>
    <lineage>
        <taxon>Eukaryota</taxon>
        <taxon>Metazoa</taxon>
        <taxon>Ecdysozoa</taxon>
        <taxon>Arthropoda</taxon>
        <taxon>Myriapoda</taxon>
        <taxon>Chilopoda</taxon>
        <taxon>Pleurostigmophora</taxon>
        <taxon>Geophilomorpha</taxon>
        <taxon>Linotaeniidae</taxon>
        <taxon>Strigamia</taxon>
    </lineage>
</organism>
<evidence type="ECO:0000256" key="3">
    <source>
        <dbReference type="ARBA" id="ARBA00022933"/>
    </source>
</evidence>
<feature type="transmembrane region" description="Helical" evidence="7">
    <location>
        <begin position="20"/>
        <end position="41"/>
    </location>
</feature>
<accession>T1JNY6</accession>
<dbReference type="GO" id="GO:0005794">
    <property type="term" value="C:Golgi apparatus"/>
    <property type="evidence" value="ECO:0007669"/>
    <property type="project" value="TreeGrafter"/>
</dbReference>
<dbReference type="Proteomes" id="UP000014500">
    <property type="component" value="Unassembled WGS sequence"/>
</dbReference>
<evidence type="ECO:0000256" key="1">
    <source>
        <dbReference type="ARBA" id="ARBA00004167"/>
    </source>
</evidence>
<dbReference type="GO" id="GO:0032469">
    <property type="term" value="P:endoplasmic reticulum calcium ion homeostasis"/>
    <property type="evidence" value="ECO:0007669"/>
    <property type="project" value="TreeGrafter"/>
</dbReference>
<protein>
    <recommendedName>
        <fullName evidence="10">Selenoprotein K</fullName>
    </recommendedName>
</protein>
<evidence type="ECO:0000256" key="2">
    <source>
        <dbReference type="ARBA" id="ARBA00022692"/>
    </source>
</evidence>
<evidence type="ECO:0000313" key="8">
    <source>
        <dbReference type="EnsemblMetazoa" id="SMAR015565-PA"/>
    </source>
</evidence>
<dbReference type="GO" id="GO:0005789">
    <property type="term" value="C:endoplasmic reticulum membrane"/>
    <property type="evidence" value="ECO:0007669"/>
    <property type="project" value="TreeGrafter"/>
</dbReference>
<keyword evidence="2 7" id="KW-0812">Transmembrane</keyword>
<dbReference type="EMBL" id="JH431796">
    <property type="status" value="NOT_ANNOTATED_CDS"/>
    <property type="molecule type" value="Genomic_DNA"/>
</dbReference>
<name>T1JNY6_STRMM</name>
<evidence type="ECO:0000256" key="5">
    <source>
        <dbReference type="ARBA" id="ARBA00023136"/>
    </source>
</evidence>
<evidence type="ECO:0008006" key="10">
    <source>
        <dbReference type="Google" id="ProtNLM"/>
    </source>
</evidence>
<dbReference type="Pfam" id="PF10961">
    <property type="entry name" value="SelK_SelG"/>
    <property type="match status" value="1"/>
</dbReference>
<dbReference type="OMA" id="WGICEFI"/>
<feature type="region of interest" description="Disordered" evidence="6">
    <location>
        <begin position="51"/>
        <end position="71"/>
    </location>
</feature>
<keyword evidence="4 7" id="KW-1133">Transmembrane helix</keyword>
<keyword evidence="3" id="KW-0712">Selenocysteine</keyword>
<evidence type="ECO:0000313" key="9">
    <source>
        <dbReference type="Proteomes" id="UP000014500"/>
    </source>
</evidence>
<evidence type="ECO:0000256" key="7">
    <source>
        <dbReference type="SAM" id="Phobius"/>
    </source>
</evidence>
<dbReference type="HOGENOM" id="CLU_2064391_0_0_1"/>
<dbReference type="STRING" id="126957.T1JNY6"/>
<reference evidence="9" key="1">
    <citation type="submission" date="2011-05" db="EMBL/GenBank/DDBJ databases">
        <authorList>
            <person name="Richards S.R."/>
            <person name="Qu J."/>
            <person name="Jiang H."/>
            <person name="Jhangiani S.N."/>
            <person name="Agravi P."/>
            <person name="Goodspeed R."/>
            <person name="Gross S."/>
            <person name="Mandapat C."/>
            <person name="Jackson L."/>
            <person name="Mathew T."/>
            <person name="Pu L."/>
            <person name="Thornton R."/>
            <person name="Saada N."/>
            <person name="Wilczek-Boney K.B."/>
            <person name="Lee S."/>
            <person name="Kovar C."/>
            <person name="Wu Y."/>
            <person name="Scherer S.E."/>
            <person name="Worley K.C."/>
            <person name="Muzny D.M."/>
            <person name="Gibbs R."/>
        </authorList>
    </citation>
    <scope>NUCLEOTIDE SEQUENCE</scope>
    <source>
        <strain evidence="9">Brora</strain>
    </source>
</reference>
<keyword evidence="9" id="KW-1185">Reference proteome</keyword>